<dbReference type="InterPro" id="IPR007941">
    <property type="entry name" value="DUF726"/>
</dbReference>
<evidence type="ECO:0000313" key="5">
    <source>
        <dbReference type="EMBL" id="GAA2501337.1"/>
    </source>
</evidence>
<dbReference type="SUPFAM" id="SSF53474">
    <property type="entry name" value="alpha/beta-Hydrolases"/>
    <property type="match status" value="1"/>
</dbReference>
<sequence length="502" mass="52749">MIEGAQFLRTNVSIVSNAWAFALHEKLRRGSRSAEERKSHEAQAAHHKKLALRIAELADMPSADVTTAWCSSCLEFSGHARVKVPVQWAPARLCRSCGAPTVECAAPKCGAMADRGIAAIRLPRFCAEHRHEIASFGKANMRLVDLSEWQRLRVFEKPNLARGTRIVGGVGLGLATVATAGFVAAPAIGGAIGAATAGYSGAAATSYGLAFLGGGAVAAGGLGVAGGTAVITVVGGALGGSLGAKAMNDYVGEDQSFRIEKVKDGPGTPVIFASGFLSDRVDTWGGWKPMIERRYPNSSVYRVHWGAKELADLWNLTMQGGFKAAASKSVTALARKATASASRLVAPAGAVLAGLDVLTNPWFTAKSRAAKTAVALSDLIARTDEPAYILVGHSLGARVMVLTAALLATKREAPHIADMHLLGAAVAASIDKRPLNDAVGGTVHNYYSRRDNVLRILYRAAELGETPAGSQGFNSAYPRITDHDVSTLVSDHFSYLRAVTLR</sequence>
<dbReference type="Gene3D" id="3.40.50.1820">
    <property type="entry name" value="alpha/beta hydrolase"/>
    <property type="match status" value="1"/>
</dbReference>
<accession>A0ABN3MGS0</accession>
<evidence type="ECO:0008006" key="7">
    <source>
        <dbReference type="Google" id="ProtNLM"/>
    </source>
</evidence>
<evidence type="ECO:0000256" key="4">
    <source>
        <dbReference type="ARBA" id="ARBA00023136"/>
    </source>
</evidence>
<keyword evidence="6" id="KW-1185">Reference proteome</keyword>
<evidence type="ECO:0000256" key="1">
    <source>
        <dbReference type="ARBA" id="ARBA00004141"/>
    </source>
</evidence>
<comment type="subcellular location">
    <subcellularLocation>
        <location evidence="1">Membrane</location>
        <topology evidence="1">Multi-pass membrane protein</topology>
    </subcellularLocation>
</comment>
<evidence type="ECO:0000313" key="6">
    <source>
        <dbReference type="Proteomes" id="UP001500730"/>
    </source>
</evidence>
<protein>
    <recommendedName>
        <fullName evidence="7">DUF726 domain-containing protein</fullName>
    </recommendedName>
</protein>
<evidence type="ECO:0000256" key="2">
    <source>
        <dbReference type="ARBA" id="ARBA00022692"/>
    </source>
</evidence>
<organism evidence="5 6">
    <name type="scientific">Terrabacter carboxydivorans</name>
    <dbReference type="NCBI Taxonomy" id="619730"/>
    <lineage>
        <taxon>Bacteria</taxon>
        <taxon>Bacillati</taxon>
        <taxon>Actinomycetota</taxon>
        <taxon>Actinomycetes</taxon>
        <taxon>Micrococcales</taxon>
        <taxon>Intrasporangiaceae</taxon>
        <taxon>Terrabacter</taxon>
    </lineage>
</organism>
<proteinExistence type="predicted"/>
<dbReference type="InterPro" id="IPR029058">
    <property type="entry name" value="AB_hydrolase_fold"/>
</dbReference>
<keyword evidence="2" id="KW-0812">Transmembrane</keyword>
<dbReference type="PANTHER" id="PTHR17920">
    <property type="entry name" value="TRANSMEMBRANE AND COILED-COIL DOMAIN-CONTAINING PROTEIN 4 TMCO4"/>
    <property type="match status" value="1"/>
</dbReference>
<comment type="caution">
    <text evidence="5">The sequence shown here is derived from an EMBL/GenBank/DDBJ whole genome shotgun (WGS) entry which is preliminary data.</text>
</comment>
<keyword evidence="3" id="KW-1133">Transmembrane helix</keyword>
<name>A0ABN3MGS0_9MICO</name>
<reference evidence="5 6" key="1">
    <citation type="journal article" date="2019" name="Int. J. Syst. Evol. Microbiol.">
        <title>The Global Catalogue of Microorganisms (GCM) 10K type strain sequencing project: providing services to taxonomists for standard genome sequencing and annotation.</title>
        <authorList>
            <consortium name="The Broad Institute Genomics Platform"/>
            <consortium name="The Broad Institute Genome Sequencing Center for Infectious Disease"/>
            <person name="Wu L."/>
            <person name="Ma J."/>
        </authorList>
    </citation>
    <scope>NUCLEOTIDE SEQUENCE [LARGE SCALE GENOMIC DNA]</scope>
    <source>
        <strain evidence="5 6">JCM 16259</strain>
    </source>
</reference>
<dbReference type="Proteomes" id="UP001500730">
    <property type="component" value="Unassembled WGS sequence"/>
</dbReference>
<dbReference type="Pfam" id="PF05277">
    <property type="entry name" value="DUF726"/>
    <property type="match status" value="1"/>
</dbReference>
<dbReference type="PANTHER" id="PTHR17920:SF3">
    <property type="entry name" value="TRANSMEMBRANE AND COILED-COIL DOMAIN-CONTAINING PROTEIN 4"/>
    <property type="match status" value="1"/>
</dbReference>
<dbReference type="EMBL" id="BAAARE010000033">
    <property type="protein sequence ID" value="GAA2501337.1"/>
    <property type="molecule type" value="Genomic_DNA"/>
</dbReference>
<evidence type="ECO:0000256" key="3">
    <source>
        <dbReference type="ARBA" id="ARBA00022989"/>
    </source>
</evidence>
<gene>
    <name evidence="5" type="ORF">GCM10009858_44460</name>
</gene>
<keyword evidence="4" id="KW-0472">Membrane</keyword>